<name>A0A0S7BI72_9CHLR</name>
<reference evidence="3" key="1">
    <citation type="submission" date="2015-07" db="EMBL/GenBank/DDBJ databases">
        <title>Draft Genome Sequences of Anaerolinea thermolimosa IMO-1, Bellilinea caldifistulae GOMI-1, Leptolinea tardivitalis YMTK-2, Levilinea saccharolytica KIBI-1,Longilinea arvoryzae KOME-1, Previously Described as Members of the Anaerolineaceae (Chloroflexi).</title>
        <authorList>
            <person name="Sekiguchi Y."/>
            <person name="Ohashi A."/>
            <person name="Matsuura N."/>
            <person name="Tourlousse M.D."/>
        </authorList>
    </citation>
    <scope>NUCLEOTIDE SEQUENCE [LARGE SCALE GENOMIC DNA]</scope>
    <source>
        <strain evidence="3">KOME-1</strain>
    </source>
</reference>
<proteinExistence type="predicted"/>
<dbReference type="Pfam" id="PF00089">
    <property type="entry name" value="Trypsin"/>
    <property type="match status" value="1"/>
</dbReference>
<feature type="chain" id="PRO_5006632977" evidence="1">
    <location>
        <begin position="25"/>
        <end position="283"/>
    </location>
</feature>
<dbReference type="SUPFAM" id="SSF50494">
    <property type="entry name" value="Trypsin-like serine proteases"/>
    <property type="match status" value="1"/>
</dbReference>
<protein>
    <submittedName>
        <fullName evidence="3">V8-like Glu-specific endopeptidase</fullName>
    </submittedName>
</protein>
<dbReference type="PROSITE" id="PS00134">
    <property type="entry name" value="TRYPSIN_HIS"/>
    <property type="match status" value="1"/>
</dbReference>
<keyword evidence="1" id="KW-0732">Signal</keyword>
<dbReference type="InterPro" id="IPR001254">
    <property type="entry name" value="Trypsin_dom"/>
</dbReference>
<organism evidence="3">
    <name type="scientific">Longilinea arvoryzae</name>
    <dbReference type="NCBI Taxonomy" id="360412"/>
    <lineage>
        <taxon>Bacteria</taxon>
        <taxon>Bacillati</taxon>
        <taxon>Chloroflexota</taxon>
        <taxon>Anaerolineae</taxon>
        <taxon>Anaerolineales</taxon>
        <taxon>Anaerolineaceae</taxon>
        <taxon>Longilinea</taxon>
    </lineage>
</organism>
<feature type="domain" description="Peptidase S1" evidence="2">
    <location>
        <begin position="25"/>
        <end position="283"/>
    </location>
</feature>
<dbReference type="STRING" id="360412.LARV_02057"/>
<sequence length="283" mass="29951">MKKGLLPLTLALILIVCVTTPAAAITGGQPDGNGHPYGALLIVPGYTFCSGTLIAANVVLTAGHCTSFWTAAGIPEVWITFDAAASVDAETWVPIPGQGTWYTTHAWVTHPGYDDAAWPFTWDYGLVFLDEPAVGITPAELPMAGVVDELVGTTGQTDEHFFDVGYGQNGVTVGGGPYTRNYDFVRKVSEQLYSPSQGTVGTQDARWLMLINAPSKNFGGGCGGDSGSGIFLDVSSAYPDTVVAVHTGGYRLGYEGRLCGRITSLNHRIDLPEVLGWIAAYLD</sequence>
<dbReference type="AlphaFoldDB" id="A0A0S7BI72"/>
<dbReference type="InterPro" id="IPR018114">
    <property type="entry name" value="TRYPSIN_HIS"/>
</dbReference>
<gene>
    <name evidence="3" type="ORF">LARV_02057</name>
</gene>
<feature type="signal peptide" evidence="1">
    <location>
        <begin position="1"/>
        <end position="24"/>
    </location>
</feature>
<dbReference type="InterPro" id="IPR009003">
    <property type="entry name" value="Peptidase_S1_PA"/>
</dbReference>
<evidence type="ECO:0000313" key="3">
    <source>
        <dbReference type="EMBL" id="GAP14291.1"/>
    </source>
</evidence>
<evidence type="ECO:0000313" key="4">
    <source>
        <dbReference type="Proteomes" id="UP000055060"/>
    </source>
</evidence>
<dbReference type="PROSITE" id="PS50240">
    <property type="entry name" value="TRYPSIN_DOM"/>
    <property type="match status" value="1"/>
</dbReference>
<dbReference type="RefSeq" id="WP_075073562.1">
    <property type="nucleotide sequence ID" value="NZ_DF967972.1"/>
</dbReference>
<accession>A0A0S7BI72</accession>
<dbReference type="InterPro" id="IPR043504">
    <property type="entry name" value="Peptidase_S1_PA_chymotrypsin"/>
</dbReference>
<evidence type="ECO:0000259" key="2">
    <source>
        <dbReference type="PROSITE" id="PS50240"/>
    </source>
</evidence>
<dbReference type="Proteomes" id="UP000055060">
    <property type="component" value="Unassembled WGS sequence"/>
</dbReference>
<dbReference type="GO" id="GO:0004252">
    <property type="term" value="F:serine-type endopeptidase activity"/>
    <property type="evidence" value="ECO:0007669"/>
    <property type="project" value="InterPro"/>
</dbReference>
<dbReference type="GO" id="GO:0006508">
    <property type="term" value="P:proteolysis"/>
    <property type="evidence" value="ECO:0007669"/>
    <property type="project" value="InterPro"/>
</dbReference>
<evidence type="ECO:0000256" key="1">
    <source>
        <dbReference type="SAM" id="SignalP"/>
    </source>
</evidence>
<dbReference type="EMBL" id="DF967972">
    <property type="protein sequence ID" value="GAP14291.1"/>
    <property type="molecule type" value="Genomic_DNA"/>
</dbReference>
<dbReference type="Gene3D" id="2.40.10.10">
    <property type="entry name" value="Trypsin-like serine proteases"/>
    <property type="match status" value="1"/>
</dbReference>
<keyword evidence="4" id="KW-1185">Reference proteome</keyword>